<keyword evidence="2" id="KW-1185">Reference proteome</keyword>
<dbReference type="Proteomes" id="UP001066276">
    <property type="component" value="Chromosome 5"/>
</dbReference>
<reference evidence="1" key="1">
    <citation type="journal article" date="2022" name="bioRxiv">
        <title>Sequencing and chromosome-scale assembly of the giantPleurodeles waltlgenome.</title>
        <authorList>
            <person name="Brown T."/>
            <person name="Elewa A."/>
            <person name="Iarovenko S."/>
            <person name="Subramanian E."/>
            <person name="Araus A.J."/>
            <person name="Petzold A."/>
            <person name="Susuki M."/>
            <person name="Suzuki K.-i.T."/>
            <person name="Hayashi T."/>
            <person name="Toyoda A."/>
            <person name="Oliveira C."/>
            <person name="Osipova E."/>
            <person name="Leigh N.D."/>
            <person name="Simon A."/>
            <person name="Yun M.H."/>
        </authorList>
    </citation>
    <scope>NUCLEOTIDE SEQUENCE</scope>
    <source>
        <strain evidence="1">20211129_DDA</strain>
        <tissue evidence="1">Liver</tissue>
    </source>
</reference>
<evidence type="ECO:0000313" key="2">
    <source>
        <dbReference type="Proteomes" id="UP001066276"/>
    </source>
</evidence>
<name>A0AAV7RAW9_PLEWA</name>
<proteinExistence type="predicted"/>
<dbReference type="EMBL" id="JANPWB010000009">
    <property type="protein sequence ID" value="KAJ1148354.1"/>
    <property type="molecule type" value="Genomic_DNA"/>
</dbReference>
<gene>
    <name evidence="1" type="ORF">NDU88_001191</name>
</gene>
<evidence type="ECO:0000313" key="1">
    <source>
        <dbReference type="EMBL" id="KAJ1148354.1"/>
    </source>
</evidence>
<protein>
    <submittedName>
        <fullName evidence="1">Uncharacterized protein</fullName>
    </submittedName>
</protein>
<dbReference type="AlphaFoldDB" id="A0AAV7RAW9"/>
<accession>A0AAV7RAW9</accession>
<organism evidence="1 2">
    <name type="scientific">Pleurodeles waltl</name>
    <name type="common">Iberian ribbed newt</name>
    <dbReference type="NCBI Taxonomy" id="8319"/>
    <lineage>
        <taxon>Eukaryota</taxon>
        <taxon>Metazoa</taxon>
        <taxon>Chordata</taxon>
        <taxon>Craniata</taxon>
        <taxon>Vertebrata</taxon>
        <taxon>Euteleostomi</taxon>
        <taxon>Amphibia</taxon>
        <taxon>Batrachia</taxon>
        <taxon>Caudata</taxon>
        <taxon>Salamandroidea</taxon>
        <taxon>Salamandridae</taxon>
        <taxon>Pleurodelinae</taxon>
        <taxon>Pleurodeles</taxon>
    </lineage>
</organism>
<sequence>MGGSGQTSHHGGRILRELPLLLSVRRSCLRADHPHHAIRVGMTFRDGGSLLGPAVKLKGTASKRGVGCVLYRPARPGLCGLEYPGLEEGSNLTHVGSPAEQREMVLLPGLL</sequence>
<comment type="caution">
    <text evidence="1">The sequence shown here is derived from an EMBL/GenBank/DDBJ whole genome shotgun (WGS) entry which is preliminary data.</text>
</comment>